<dbReference type="InterPro" id="IPR016130">
    <property type="entry name" value="Tyr_Pase_AS"/>
</dbReference>
<dbReference type="InterPro" id="IPR011992">
    <property type="entry name" value="EF-hand-dom_pair"/>
</dbReference>
<dbReference type="InterPro" id="IPR030564">
    <property type="entry name" value="Myotubularin"/>
</dbReference>
<comment type="caution">
    <text evidence="5">The sequence shown here is derived from an EMBL/GenBank/DDBJ whole genome shotgun (WGS) entry which is preliminary data.</text>
</comment>
<feature type="region of interest" description="Disordered" evidence="2">
    <location>
        <begin position="712"/>
        <end position="732"/>
    </location>
</feature>
<keyword evidence="1" id="KW-0106">Calcium</keyword>
<dbReference type="PANTHER" id="PTHR10807:SF128">
    <property type="entry name" value="PHOSPHATIDYLINOSITOL-3,5-BISPHOSPHATE 3-PHOSPHATASE"/>
    <property type="match status" value="1"/>
</dbReference>
<feature type="domain" description="Myotubularin phosphatase" evidence="4">
    <location>
        <begin position="596"/>
        <end position="1005"/>
    </location>
</feature>
<dbReference type="Proteomes" id="UP001363151">
    <property type="component" value="Unassembled WGS sequence"/>
</dbReference>
<dbReference type="SUPFAM" id="SSF47473">
    <property type="entry name" value="EF-hand"/>
    <property type="match status" value="1"/>
</dbReference>
<evidence type="ECO:0000256" key="1">
    <source>
        <dbReference type="ARBA" id="ARBA00022837"/>
    </source>
</evidence>
<name>A0ABR1FKJ0_AURAN</name>
<evidence type="ECO:0000256" key="2">
    <source>
        <dbReference type="SAM" id="MobiDB-lite"/>
    </source>
</evidence>
<dbReference type="CDD" id="cd14507">
    <property type="entry name" value="PTP-MTM-like"/>
    <property type="match status" value="1"/>
</dbReference>
<dbReference type="PROSITE" id="PS51339">
    <property type="entry name" value="PPASE_MYOTUBULARIN"/>
    <property type="match status" value="1"/>
</dbReference>
<keyword evidence="6" id="KW-1185">Reference proteome</keyword>
<feature type="domain" description="EF-hand" evidence="3">
    <location>
        <begin position="305"/>
        <end position="340"/>
    </location>
</feature>
<feature type="compositionally biased region" description="Low complexity" evidence="2">
    <location>
        <begin position="712"/>
        <end position="723"/>
    </location>
</feature>
<dbReference type="Pfam" id="PF06602">
    <property type="entry name" value="Myotub-related"/>
    <property type="match status" value="1"/>
</dbReference>
<feature type="region of interest" description="Disordered" evidence="2">
    <location>
        <begin position="182"/>
        <end position="207"/>
    </location>
</feature>
<dbReference type="SUPFAM" id="SSF52799">
    <property type="entry name" value="(Phosphotyrosine protein) phosphatases II"/>
    <property type="match status" value="1"/>
</dbReference>
<accession>A0ABR1FKJ0</accession>
<dbReference type="InterPro" id="IPR002048">
    <property type="entry name" value="EF_hand_dom"/>
</dbReference>
<organism evidence="5 6">
    <name type="scientific">Aureococcus anophagefferens</name>
    <name type="common">Harmful bloom alga</name>
    <dbReference type="NCBI Taxonomy" id="44056"/>
    <lineage>
        <taxon>Eukaryota</taxon>
        <taxon>Sar</taxon>
        <taxon>Stramenopiles</taxon>
        <taxon>Ochrophyta</taxon>
        <taxon>Pelagophyceae</taxon>
        <taxon>Pelagomonadales</taxon>
        <taxon>Pelagomonadaceae</taxon>
        <taxon>Aureococcus</taxon>
    </lineage>
</organism>
<dbReference type="EMBL" id="JBBJCI010000367">
    <property type="protein sequence ID" value="KAK7232581.1"/>
    <property type="molecule type" value="Genomic_DNA"/>
</dbReference>
<evidence type="ECO:0000259" key="4">
    <source>
        <dbReference type="PROSITE" id="PS51339"/>
    </source>
</evidence>
<evidence type="ECO:0000313" key="6">
    <source>
        <dbReference type="Proteomes" id="UP001363151"/>
    </source>
</evidence>
<dbReference type="Gene3D" id="1.10.238.10">
    <property type="entry name" value="EF-hand"/>
    <property type="match status" value="1"/>
</dbReference>
<dbReference type="PROSITE" id="PS00383">
    <property type="entry name" value="TYR_PHOSPHATASE_1"/>
    <property type="match status" value="1"/>
</dbReference>
<evidence type="ECO:0000313" key="5">
    <source>
        <dbReference type="EMBL" id="KAK7232581.1"/>
    </source>
</evidence>
<feature type="region of interest" description="Disordered" evidence="2">
    <location>
        <begin position="1042"/>
        <end position="1061"/>
    </location>
</feature>
<feature type="compositionally biased region" description="Basic residues" evidence="2">
    <location>
        <begin position="182"/>
        <end position="199"/>
    </location>
</feature>
<reference evidence="5 6" key="1">
    <citation type="submission" date="2024-03" db="EMBL/GenBank/DDBJ databases">
        <title>Aureococcus anophagefferens CCMP1851 and Kratosvirus quantuckense: Draft genome of a second virus-susceptible host strain in the model system.</title>
        <authorList>
            <person name="Chase E."/>
            <person name="Truchon A.R."/>
            <person name="Schepens W."/>
            <person name="Wilhelm S.W."/>
        </authorList>
    </citation>
    <scope>NUCLEOTIDE SEQUENCE [LARGE SCALE GENOMIC DNA]</scope>
    <source>
        <strain evidence="5 6">CCMP1851</strain>
    </source>
</reference>
<dbReference type="InterPro" id="IPR029021">
    <property type="entry name" value="Prot-tyrosine_phosphatase-like"/>
</dbReference>
<dbReference type="PROSITE" id="PS50222">
    <property type="entry name" value="EF_HAND_2"/>
    <property type="match status" value="1"/>
</dbReference>
<dbReference type="InterPro" id="IPR018247">
    <property type="entry name" value="EF_Hand_1_Ca_BS"/>
</dbReference>
<dbReference type="PANTHER" id="PTHR10807">
    <property type="entry name" value="MYOTUBULARIN-RELATED"/>
    <property type="match status" value="1"/>
</dbReference>
<dbReference type="InterPro" id="IPR010569">
    <property type="entry name" value="Myotubularin-like_Pase_dom"/>
</dbReference>
<evidence type="ECO:0000259" key="3">
    <source>
        <dbReference type="PROSITE" id="PS50222"/>
    </source>
</evidence>
<protein>
    <submittedName>
        <fullName evidence="5">Phosphatidylinositol-3,5-bisphosphate 3-phosphatase</fullName>
    </submittedName>
</protein>
<gene>
    <name evidence="5" type="ORF">SO694_00035055</name>
</gene>
<proteinExistence type="predicted"/>
<dbReference type="PROSITE" id="PS00018">
    <property type="entry name" value="EF_HAND_1"/>
    <property type="match status" value="1"/>
</dbReference>
<sequence length="1081" mass="117865">MAKGGARAALVVDVAEGAPFGGVRVRTHGFDGELPNLDFAHLVATGAFPGSLARRRVPPRPALRVRGAGLRRPGRGLARWAGGLALGASGPHAGFLRLGVDAATIEGARPKSAPKTMDLARVGVGVDLVAGPLMLSILPLGILGALALTDLALDGILDAGVDVLGDAALDAAGFRRARRGRIRAPARAARRRTGRRAPRPRPDLRGHVYTPQTVSFEVTLKKGMSTSKRTLVVELHKHVVTQLMGTSGAERKVNPCREYARMKRKGAEMEVILDDGHGHRRKKYVTFRSAQEALSFEQLLTLDNAVGDQLQYIFNLLDKDCSGRISAEDLRLSLTAEGMDASAGTVAAMIDLVGDGSDSLHYATFFQLFLGVDGDELRSERQCLLRWLGAARQAARGADAAAAAAATTASHVAFLPGEDVAHIVEHVKYALNTTEHMGKDYELVGVMYVTNYRLKLVAYESTLRTRGLHGRAVRGHGAGGLGLPEAVFEELSFPHGATYRVEYRDGARDMRVVDRAGRSARLRFEADAAFVDTLKRCVEDFAFPATHEDLRANTARLEKTFAFAYKLHDAFLMAAAARAPAAEAQSPPPPRAFDDGWDVYAPAREFARLGFVRADGSATADWRLWHDSYDLSDTYPMEFVVPARLGDDLVREAAAYRSKKRVPAAVWRSPRTGAVLCRSSQPMAGVAYKSSRADQLLLNLYRCRGAEGSLDAARSASDPAAPARARRRTPGGGDLPIHIVDCRGRAAALGNRAQGKGTEAVGDYENATLKYCDIGNIHTMRESQQQLVALLGAPDDESVLYHSALEATGWLKHLALVLKASIHVARRLEDEGASVLVHCSDGWDRTAQVCATAQLLLDPYYRTVEGFAVLVEKEWCAFGHKFAERLGVARREALKPNERSPVFVQWLECVAWVLRQFPRAFEFSEALLVFVADGAASGLFGTFLGDTERDRKWVMRCPKRTVSLWTYVLNAPAKPHYLNATYQAFHGPLWPSASQKRAAVWHEYYSRFDAGMHPATPMLCDAHWFADAGDFAVASALIDDEGDDVDLDDQEPREAKANSTATVTRDSSFSLGVTEEKEYYL</sequence>